<comment type="caution">
    <text evidence="2">The sequence shown here is derived from an EMBL/GenBank/DDBJ whole genome shotgun (WGS) entry which is preliminary data.</text>
</comment>
<evidence type="ECO:0000313" key="2">
    <source>
        <dbReference type="EMBL" id="PWG60481.1"/>
    </source>
</evidence>
<feature type="region of interest" description="Disordered" evidence="1">
    <location>
        <begin position="93"/>
        <end position="197"/>
    </location>
</feature>
<proteinExistence type="predicted"/>
<evidence type="ECO:0008006" key="4">
    <source>
        <dbReference type="Google" id="ProtNLM"/>
    </source>
</evidence>
<name>A0A2U2MUE4_9BIFI</name>
<dbReference type="EMBL" id="QFFN01000003">
    <property type="protein sequence ID" value="PWG60481.1"/>
    <property type="molecule type" value="Genomic_DNA"/>
</dbReference>
<reference evidence="2 3" key="1">
    <citation type="journal article" date="2018" name="Int. J. Syst. Evol. Microbiol.">
        <title>Bifidobacterium catulorum sp. nov., a novel taxon from the faeces of the baby common marmoset (Callithrix jacchus).</title>
        <authorList>
            <person name="Modesto M."/>
            <person name="Michelini S."/>
            <person name="Oki K."/>
            <person name="Biavati B."/>
            <person name="Watanabe K."/>
            <person name="Mattarelli P."/>
        </authorList>
    </citation>
    <scope>NUCLEOTIDE SEQUENCE [LARGE SCALE GENOMIC DNA]</scope>
    <source>
        <strain evidence="2 3">MRM 8.19</strain>
    </source>
</reference>
<dbReference type="RefSeq" id="WP_109136709.1">
    <property type="nucleotide sequence ID" value="NZ_QFFN01000003.1"/>
</dbReference>
<evidence type="ECO:0000313" key="3">
    <source>
        <dbReference type="Proteomes" id="UP000245753"/>
    </source>
</evidence>
<feature type="region of interest" description="Disordered" evidence="1">
    <location>
        <begin position="245"/>
        <end position="324"/>
    </location>
</feature>
<feature type="compositionally biased region" description="Acidic residues" evidence="1">
    <location>
        <begin position="122"/>
        <end position="132"/>
    </location>
</feature>
<feature type="compositionally biased region" description="Basic and acidic residues" evidence="1">
    <location>
        <begin position="308"/>
        <end position="324"/>
    </location>
</feature>
<dbReference type="Proteomes" id="UP000245753">
    <property type="component" value="Unassembled WGS sequence"/>
</dbReference>
<dbReference type="OrthoDB" id="3239324at2"/>
<accession>A0A2U2MUE4</accession>
<keyword evidence="3" id="KW-1185">Reference proteome</keyword>
<organism evidence="2 3">
    <name type="scientific">Bifidobacterium catulorum</name>
    <dbReference type="NCBI Taxonomy" id="1630173"/>
    <lineage>
        <taxon>Bacteria</taxon>
        <taxon>Bacillati</taxon>
        <taxon>Actinomycetota</taxon>
        <taxon>Actinomycetes</taxon>
        <taxon>Bifidobacteriales</taxon>
        <taxon>Bifidobacteriaceae</taxon>
        <taxon>Bifidobacterium</taxon>
    </lineage>
</organism>
<evidence type="ECO:0000256" key="1">
    <source>
        <dbReference type="SAM" id="MobiDB-lite"/>
    </source>
</evidence>
<protein>
    <recommendedName>
        <fullName evidence="4">DUF1376 domain-containing protein</fullName>
    </recommendedName>
</protein>
<dbReference type="AlphaFoldDB" id="A0A2U2MUE4"/>
<feature type="compositionally biased region" description="Polar residues" evidence="1">
    <location>
        <begin position="290"/>
        <end position="299"/>
    </location>
</feature>
<gene>
    <name evidence="2" type="ORF">DF200_02475</name>
</gene>
<feature type="compositionally biased region" description="Basic and acidic residues" evidence="1">
    <location>
        <begin position="260"/>
        <end position="270"/>
    </location>
</feature>
<feature type="compositionally biased region" description="Basic and acidic residues" evidence="1">
    <location>
        <begin position="93"/>
        <end position="108"/>
    </location>
</feature>
<sequence length="324" mass="37371">MMPRSGYARLSNGLWLNDKINDLIDANPHAFAMWTLAISYCSDELNDGVLSRRALRRIGADESDVADLVAFGLLDECDDGSGSYRIHDYLKHQNSRDDVERDKEAARERMRRRRSKRSGEPETNEEDTEAEPDENRSEDVRPNNGRTNAERSKTVRKKCLGLNQNQNQESSNEDSLPQTPSRPRDESGPDRPGGGNAYTAEFEQFWTAYPRHEGKRRAFDAWRHARRKTGHEHLLAMADRYAKDPNREPRYTLTPANWLDGEHWLDDPQPPRRPTGPRASPDPDAKSRSQRNLEANMANTWKYMTPAERAEYQRKNGEQHVDQR</sequence>